<dbReference type="Gene3D" id="2.30.30.30">
    <property type="match status" value="1"/>
</dbReference>
<dbReference type="EMBL" id="RCOS01000113">
    <property type="protein sequence ID" value="RSN73623.1"/>
    <property type="molecule type" value="Genomic_DNA"/>
</dbReference>
<dbReference type="Proteomes" id="UP000277582">
    <property type="component" value="Unassembled WGS sequence"/>
</dbReference>
<evidence type="ECO:0000313" key="9">
    <source>
        <dbReference type="Proteomes" id="UP000277582"/>
    </source>
</evidence>
<dbReference type="InterPro" id="IPR005824">
    <property type="entry name" value="KOW"/>
</dbReference>
<name>A0A3R9QUE0_9CREN</name>
<dbReference type="InterPro" id="IPR005825">
    <property type="entry name" value="Ribosomal_uL24_CS"/>
</dbReference>
<dbReference type="InterPro" id="IPR008991">
    <property type="entry name" value="Translation_prot_SH3-like_sf"/>
</dbReference>
<accession>A0A3R9QUE0</accession>
<sequence length="152" mass="16982">MVFFALRVSSGQELSAVRILKARAESLGIPVKSVIFVPRMKGYLFVEADRAHDVSRLVRGVSRVKMLQANPISFDEIKSMIIKEPERVVVKAGDIVKIIKGNFKGYQAKVLSVVESEKGVTLNLELVGLGKPWEIRLPLEHVRLAESKEVEE</sequence>
<keyword evidence="9" id="KW-1185">Reference proteome</keyword>
<protein>
    <recommendedName>
        <fullName evidence="4">Transcription elongation factor Spt5</fullName>
    </recommendedName>
</protein>
<evidence type="ECO:0000256" key="1">
    <source>
        <dbReference type="ARBA" id="ARBA00006956"/>
    </source>
</evidence>
<evidence type="ECO:0000256" key="4">
    <source>
        <dbReference type="NCBIfam" id="TIGR00405"/>
    </source>
</evidence>
<dbReference type="NCBIfam" id="TIGR00405">
    <property type="entry name" value="KOW_elon_Spt5"/>
    <property type="match status" value="1"/>
</dbReference>
<evidence type="ECO:0000313" key="8">
    <source>
        <dbReference type="EMBL" id="RZN61816.1"/>
    </source>
</evidence>
<dbReference type="OrthoDB" id="371863at2157"/>
<dbReference type="GO" id="GO:0006354">
    <property type="term" value="P:DNA-templated transcription elongation"/>
    <property type="evidence" value="ECO:0007669"/>
    <property type="project" value="InterPro"/>
</dbReference>
<proteinExistence type="inferred from homology"/>
<dbReference type="InterPro" id="IPR005100">
    <property type="entry name" value="NGN-domain"/>
</dbReference>
<comment type="similarity">
    <text evidence="1">Belongs to the SPT5 family.</text>
</comment>
<dbReference type="RefSeq" id="WP_125671863.1">
    <property type="nucleotide sequence ID" value="NZ_RCOS01000113.1"/>
</dbReference>
<dbReference type="EMBL" id="RXII01000066">
    <property type="protein sequence ID" value="RZN61816.1"/>
    <property type="molecule type" value="Genomic_DNA"/>
</dbReference>
<dbReference type="SMART" id="SM00738">
    <property type="entry name" value="NGN"/>
    <property type="match status" value="1"/>
</dbReference>
<comment type="caution">
    <text evidence="7">The sequence shown here is derived from an EMBL/GenBank/DDBJ whole genome shotgun (WGS) entry which is preliminary data.</text>
</comment>
<keyword evidence="7" id="KW-0251">Elongation factor</keyword>
<dbReference type="GO" id="GO:0003746">
    <property type="term" value="F:translation elongation factor activity"/>
    <property type="evidence" value="ECO:0007669"/>
    <property type="project" value="UniProtKB-KW"/>
</dbReference>
<evidence type="ECO:0000313" key="10">
    <source>
        <dbReference type="Proteomes" id="UP000316217"/>
    </source>
</evidence>
<keyword evidence="7" id="KW-0648">Protein biosynthesis</keyword>
<dbReference type="InterPro" id="IPR011590">
    <property type="entry name" value="Spt5_arc"/>
</dbReference>
<keyword evidence="2" id="KW-0805">Transcription regulation</keyword>
<gene>
    <name evidence="7" type="ORF">D6D85_10170</name>
    <name evidence="8" type="ORF">EF810_04275</name>
</gene>
<dbReference type="Gene3D" id="3.30.70.940">
    <property type="entry name" value="NusG, N-terminal domain"/>
    <property type="match status" value="1"/>
</dbReference>
<dbReference type="InterPro" id="IPR014722">
    <property type="entry name" value="Rib_uL2_dom2"/>
</dbReference>
<evidence type="ECO:0000256" key="3">
    <source>
        <dbReference type="ARBA" id="ARBA00023163"/>
    </source>
</evidence>
<dbReference type="InterPro" id="IPR036735">
    <property type="entry name" value="NGN_dom_sf"/>
</dbReference>
<dbReference type="Proteomes" id="UP000316217">
    <property type="component" value="Unassembled WGS sequence"/>
</dbReference>
<evidence type="ECO:0000313" key="7">
    <source>
        <dbReference type="EMBL" id="RSN73623.1"/>
    </source>
</evidence>
<reference evidence="8 10" key="2">
    <citation type="journal article" date="2019" name="Nat. Microbiol.">
        <title>Wide diversity of methane and short-chain alkane metabolisms in uncultured archaea.</title>
        <authorList>
            <person name="Borrel G."/>
            <person name="Adam P.S."/>
            <person name="McKay L.J."/>
            <person name="Chen L.X."/>
            <person name="Sierra-Garcia I.N."/>
            <person name="Sieber C.M."/>
            <person name="Letourneur Q."/>
            <person name="Ghozlane A."/>
            <person name="Andersen G.L."/>
            <person name="Li W.J."/>
            <person name="Hallam S.J."/>
            <person name="Muyzer G."/>
            <person name="de Oliveira V.M."/>
            <person name="Inskeep W.P."/>
            <person name="Banfield J.F."/>
            <person name="Gribaldo S."/>
        </authorList>
    </citation>
    <scope>NUCLEOTIDE SEQUENCE [LARGE SCALE GENOMIC DNA]</scope>
    <source>
        <strain evidence="8">NM4</strain>
    </source>
</reference>
<dbReference type="SMART" id="SM00739">
    <property type="entry name" value="KOW"/>
    <property type="match status" value="1"/>
</dbReference>
<feature type="domain" description="NusG-like N-terminal" evidence="5">
    <location>
        <begin position="1"/>
        <end position="84"/>
    </location>
</feature>
<dbReference type="AlphaFoldDB" id="A0A3R9QUE0"/>
<evidence type="ECO:0000259" key="5">
    <source>
        <dbReference type="SMART" id="SM00738"/>
    </source>
</evidence>
<reference evidence="7 9" key="1">
    <citation type="submission" date="2018-10" db="EMBL/GenBank/DDBJ databases">
        <title>Co-occurring genomic capacity for anaerobic methane metabolism and dissimilatory sulfite reduction discovered in the Korarchaeota.</title>
        <authorList>
            <person name="Mckay L.J."/>
            <person name="Dlakic M."/>
            <person name="Fields M.W."/>
            <person name="Delmont T.O."/>
            <person name="Eren A.M."/>
            <person name="Jay Z.J."/>
            <person name="Klingelsmith K.B."/>
            <person name="Rusch D.B."/>
            <person name="Inskeep W.P."/>
        </authorList>
    </citation>
    <scope>NUCLEOTIDE SEQUENCE [LARGE SCALE GENOMIC DNA]</scope>
    <source>
        <strain evidence="7 9">MDKW</strain>
    </source>
</reference>
<dbReference type="Pfam" id="PF03439">
    <property type="entry name" value="Spt5-NGN"/>
    <property type="match status" value="1"/>
</dbReference>
<feature type="domain" description="KOW" evidence="6">
    <location>
        <begin position="89"/>
        <end position="116"/>
    </location>
</feature>
<evidence type="ECO:0000256" key="2">
    <source>
        <dbReference type="ARBA" id="ARBA00023015"/>
    </source>
</evidence>
<organism evidence="7 9">
    <name type="scientific">Candidatus Methanodesulfokora washburnensis</name>
    <dbReference type="NCBI Taxonomy" id="2478471"/>
    <lineage>
        <taxon>Archaea</taxon>
        <taxon>Thermoproteota</taxon>
        <taxon>Candidatus Korarchaeia</taxon>
        <taxon>Candidatus Korarchaeia incertae sedis</taxon>
        <taxon>Candidatus Methanodesulfokora</taxon>
    </lineage>
</organism>
<dbReference type="Pfam" id="PF00467">
    <property type="entry name" value="KOW"/>
    <property type="match status" value="1"/>
</dbReference>
<dbReference type="PROSITE" id="PS01108">
    <property type="entry name" value="RIBOSOMAL_L24"/>
    <property type="match status" value="1"/>
</dbReference>
<dbReference type="InterPro" id="IPR006645">
    <property type="entry name" value="NGN-like_dom"/>
</dbReference>
<keyword evidence="3" id="KW-0804">Transcription</keyword>
<evidence type="ECO:0000259" key="6">
    <source>
        <dbReference type="SMART" id="SM00739"/>
    </source>
</evidence>
<dbReference type="SUPFAM" id="SSF50104">
    <property type="entry name" value="Translation proteins SH3-like domain"/>
    <property type="match status" value="1"/>
</dbReference>
<dbReference type="SUPFAM" id="SSF82679">
    <property type="entry name" value="N-utilization substance G protein NusG, N-terminal domain"/>
    <property type="match status" value="1"/>
</dbReference>
<dbReference type="GO" id="GO:0005840">
    <property type="term" value="C:ribosome"/>
    <property type="evidence" value="ECO:0007669"/>
    <property type="project" value="InterPro"/>
</dbReference>
<dbReference type="GO" id="GO:0003735">
    <property type="term" value="F:structural constituent of ribosome"/>
    <property type="evidence" value="ECO:0007669"/>
    <property type="project" value="InterPro"/>
</dbReference>